<reference evidence="2" key="1">
    <citation type="journal article" date="2023" name="G3 (Bethesda)">
        <title>A reference genome for the long-term kleptoplast-retaining sea slug Elysia crispata morphotype clarki.</title>
        <authorList>
            <person name="Eastman K.E."/>
            <person name="Pendleton A.L."/>
            <person name="Shaikh M.A."/>
            <person name="Suttiyut T."/>
            <person name="Ogas R."/>
            <person name="Tomko P."/>
            <person name="Gavelis G."/>
            <person name="Widhalm J.R."/>
            <person name="Wisecaver J.H."/>
        </authorList>
    </citation>
    <scope>NUCLEOTIDE SEQUENCE</scope>
    <source>
        <strain evidence="2">ECLA1</strain>
    </source>
</reference>
<dbReference type="PANTHER" id="PTHR46599">
    <property type="entry name" value="PIGGYBAC TRANSPOSABLE ELEMENT-DERIVED PROTEIN 4"/>
    <property type="match status" value="1"/>
</dbReference>
<feature type="domain" description="PiggyBac transposable element-derived protein" evidence="1">
    <location>
        <begin position="2"/>
        <end position="71"/>
    </location>
</feature>
<proteinExistence type="predicted"/>
<evidence type="ECO:0000259" key="1">
    <source>
        <dbReference type="Pfam" id="PF13843"/>
    </source>
</evidence>
<name>A0AAE1AC16_9GAST</name>
<evidence type="ECO:0000313" key="2">
    <source>
        <dbReference type="EMBL" id="KAK3783897.1"/>
    </source>
</evidence>
<dbReference type="Proteomes" id="UP001283361">
    <property type="component" value="Unassembled WGS sequence"/>
</dbReference>
<sequence length="127" mass="14596">MTNGPLLAQKFEDRKSVYMLTTAHKAGTVTKSKRGGQTRTVPECVDSYNKHMGGVDRIDQMLEPYDTTRKTEVVCKARSTLDSNCSTEWVHSVPQKRREERLPKILPQRYCRPCFSRCSHPKHELAE</sequence>
<evidence type="ECO:0000313" key="3">
    <source>
        <dbReference type="Proteomes" id="UP001283361"/>
    </source>
</evidence>
<accession>A0AAE1AC16</accession>
<dbReference type="PANTHER" id="PTHR46599:SF3">
    <property type="entry name" value="PIGGYBAC TRANSPOSABLE ELEMENT-DERIVED PROTEIN 4"/>
    <property type="match status" value="1"/>
</dbReference>
<dbReference type="EMBL" id="JAWDGP010002332">
    <property type="protein sequence ID" value="KAK3783897.1"/>
    <property type="molecule type" value="Genomic_DNA"/>
</dbReference>
<dbReference type="Pfam" id="PF13843">
    <property type="entry name" value="DDE_Tnp_1_7"/>
    <property type="match status" value="1"/>
</dbReference>
<organism evidence="2 3">
    <name type="scientific">Elysia crispata</name>
    <name type="common">lettuce slug</name>
    <dbReference type="NCBI Taxonomy" id="231223"/>
    <lineage>
        <taxon>Eukaryota</taxon>
        <taxon>Metazoa</taxon>
        <taxon>Spiralia</taxon>
        <taxon>Lophotrochozoa</taxon>
        <taxon>Mollusca</taxon>
        <taxon>Gastropoda</taxon>
        <taxon>Heterobranchia</taxon>
        <taxon>Euthyneura</taxon>
        <taxon>Panpulmonata</taxon>
        <taxon>Sacoglossa</taxon>
        <taxon>Placobranchoidea</taxon>
        <taxon>Plakobranchidae</taxon>
        <taxon>Elysia</taxon>
    </lineage>
</organism>
<comment type="caution">
    <text evidence="2">The sequence shown here is derived from an EMBL/GenBank/DDBJ whole genome shotgun (WGS) entry which is preliminary data.</text>
</comment>
<dbReference type="AlphaFoldDB" id="A0AAE1AC16"/>
<gene>
    <name evidence="2" type="ORF">RRG08_042830</name>
</gene>
<keyword evidence="3" id="KW-1185">Reference proteome</keyword>
<protein>
    <recommendedName>
        <fullName evidence="1">PiggyBac transposable element-derived protein domain-containing protein</fullName>
    </recommendedName>
</protein>
<dbReference type="InterPro" id="IPR029526">
    <property type="entry name" value="PGBD"/>
</dbReference>